<organism evidence="1 2">
    <name type="scientific">Scortum barcoo</name>
    <name type="common">barcoo grunter</name>
    <dbReference type="NCBI Taxonomy" id="214431"/>
    <lineage>
        <taxon>Eukaryota</taxon>
        <taxon>Metazoa</taxon>
        <taxon>Chordata</taxon>
        <taxon>Craniata</taxon>
        <taxon>Vertebrata</taxon>
        <taxon>Euteleostomi</taxon>
        <taxon>Actinopterygii</taxon>
        <taxon>Neopterygii</taxon>
        <taxon>Teleostei</taxon>
        <taxon>Neoteleostei</taxon>
        <taxon>Acanthomorphata</taxon>
        <taxon>Eupercaria</taxon>
        <taxon>Centrarchiformes</taxon>
        <taxon>Terapontoidei</taxon>
        <taxon>Terapontidae</taxon>
        <taxon>Scortum</taxon>
    </lineage>
</organism>
<dbReference type="Proteomes" id="UP000831701">
    <property type="component" value="Chromosome 17"/>
</dbReference>
<accession>A0ACB8VZ33</accession>
<name>A0ACB8VZ33_9TELE</name>
<protein>
    <submittedName>
        <fullName evidence="1">Uncharacterized protein</fullName>
    </submittedName>
</protein>
<sequence length="299" mass="31248">MHRSYMQGSRSALKKKSSSPLTASTDSDHILPVSSQKASSSSSSSSQWSSSLAVSLVRPLSREVGQASSKTAEGEAGTAPHEAAPIRPGRSSPSPSRLAGGLPLQAQVARSELNVRLPRGFERRPLKHPSCPDGAERDSGPPKPPRTGTVPALVPKPPSYPLVKLVGKFYTLKCRFCEVEFHGPLSVQEDWIRHLQQHILKMNYNKATAPKAAAAGPPAPADDPAPVQASAPASTSTSSTTSTTPTLTSTPTHATAPGSHSPTPLAECAPPVTATEIAKVSEEQPPPSPPSIPLPTQTV</sequence>
<proteinExistence type="predicted"/>
<evidence type="ECO:0000313" key="1">
    <source>
        <dbReference type="EMBL" id="KAI3360172.1"/>
    </source>
</evidence>
<comment type="caution">
    <text evidence="1">The sequence shown here is derived from an EMBL/GenBank/DDBJ whole genome shotgun (WGS) entry which is preliminary data.</text>
</comment>
<keyword evidence="2" id="KW-1185">Reference proteome</keyword>
<evidence type="ECO:0000313" key="2">
    <source>
        <dbReference type="Proteomes" id="UP000831701"/>
    </source>
</evidence>
<reference evidence="1" key="1">
    <citation type="submission" date="2022-04" db="EMBL/GenBank/DDBJ databases">
        <title>Jade perch genome.</title>
        <authorList>
            <person name="Chao B."/>
        </authorList>
    </citation>
    <scope>NUCLEOTIDE SEQUENCE</scope>
    <source>
        <strain evidence="1">CB-2022</strain>
    </source>
</reference>
<dbReference type="EMBL" id="CM041547">
    <property type="protein sequence ID" value="KAI3360172.1"/>
    <property type="molecule type" value="Genomic_DNA"/>
</dbReference>
<gene>
    <name evidence="1" type="ORF">L3Q82_014494</name>
</gene>